<dbReference type="PRINTS" id="PR00040">
    <property type="entry name" value="HTHMERR"/>
</dbReference>
<sequence length="123" mass="14267">MFIGKLSEKSGVSVKTIRFYEEIALIKRPQRSGKYRVYDDSYIEILTMIKLAKTYGFTLKELTALATEKAQHGLIPIDLLRNEIDKKREIHIKHIQEIELKLVGLTDLEARVARYNQCLLEDS</sequence>
<dbReference type="Pfam" id="PF13411">
    <property type="entry name" value="MerR_1"/>
    <property type="match status" value="1"/>
</dbReference>
<evidence type="ECO:0000256" key="2">
    <source>
        <dbReference type="ARBA" id="ARBA00023015"/>
    </source>
</evidence>
<feature type="domain" description="HTH merR-type" evidence="5">
    <location>
        <begin position="1"/>
        <end position="68"/>
    </location>
</feature>
<evidence type="ECO:0000256" key="1">
    <source>
        <dbReference type="ARBA" id="ARBA00022491"/>
    </source>
</evidence>
<keyword evidence="4" id="KW-0804">Transcription</keyword>
<dbReference type="AlphaFoldDB" id="A0A0N1MVC7"/>
<dbReference type="GO" id="GO:0003677">
    <property type="term" value="F:DNA binding"/>
    <property type="evidence" value="ECO:0007669"/>
    <property type="project" value="UniProtKB-KW"/>
</dbReference>
<comment type="caution">
    <text evidence="6">The sequence shown here is derived from an EMBL/GenBank/DDBJ whole genome shotgun (WGS) entry which is preliminary data.</text>
</comment>
<gene>
    <name evidence="6" type="ORF">ADS77_08910</name>
</gene>
<dbReference type="PANTHER" id="PTHR30204:SF69">
    <property type="entry name" value="MERR-FAMILY TRANSCRIPTIONAL REGULATOR"/>
    <property type="match status" value="1"/>
</dbReference>
<evidence type="ECO:0000313" key="6">
    <source>
        <dbReference type="EMBL" id="KPH63403.1"/>
    </source>
</evidence>
<dbReference type="OrthoDB" id="9808480at2"/>
<dbReference type="Gene3D" id="1.10.1660.10">
    <property type="match status" value="1"/>
</dbReference>
<dbReference type="InterPro" id="IPR000551">
    <property type="entry name" value="MerR-type_HTH_dom"/>
</dbReference>
<evidence type="ECO:0000259" key="5">
    <source>
        <dbReference type="PROSITE" id="PS50937"/>
    </source>
</evidence>
<accession>A0A0N1MVC7</accession>
<dbReference type="SUPFAM" id="SSF46955">
    <property type="entry name" value="Putative DNA-binding domain"/>
    <property type="match status" value="1"/>
</dbReference>
<keyword evidence="1" id="KW-0678">Repressor</keyword>
<evidence type="ECO:0000256" key="4">
    <source>
        <dbReference type="ARBA" id="ARBA00023163"/>
    </source>
</evidence>
<reference evidence="6 7" key="1">
    <citation type="submission" date="2015-08" db="EMBL/GenBank/DDBJ databases">
        <title>Draft Genome Sequence of Pseudoalteromonas porphyrae UCD-SED14.</title>
        <authorList>
            <person name="Coil D.A."/>
            <person name="Jospin G."/>
            <person name="Lee R.D."/>
            <person name="Eisen J.A."/>
        </authorList>
    </citation>
    <scope>NUCLEOTIDE SEQUENCE [LARGE SCALE GENOMIC DNA]</scope>
    <source>
        <strain evidence="6 7">UCD-SED14</strain>
    </source>
</reference>
<organism evidence="6 7">
    <name type="scientific">Pseudoalteromonas porphyrae</name>
    <dbReference type="NCBI Taxonomy" id="187330"/>
    <lineage>
        <taxon>Bacteria</taxon>
        <taxon>Pseudomonadati</taxon>
        <taxon>Pseudomonadota</taxon>
        <taxon>Gammaproteobacteria</taxon>
        <taxon>Alteromonadales</taxon>
        <taxon>Pseudoalteromonadaceae</taxon>
        <taxon>Pseudoalteromonas</taxon>
    </lineage>
</organism>
<dbReference type="PATRIC" id="fig|187330.3.peg.3843"/>
<dbReference type="Proteomes" id="UP000037848">
    <property type="component" value="Unassembled WGS sequence"/>
</dbReference>
<keyword evidence="7" id="KW-1185">Reference proteome</keyword>
<evidence type="ECO:0000313" key="7">
    <source>
        <dbReference type="Proteomes" id="UP000037848"/>
    </source>
</evidence>
<dbReference type="STRING" id="187330.AMS58_10825"/>
<protein>
    <submittedName>
        <fullName evidence="6">MerR family transcriptional regulator</fullName>
    </submittedName>
</protein>
<dbReference type="GO" id="GO:0003700">
    <property type="term" value="F:DNA-binding transcription factor activity"/>
    <property type="evidence" value="ECO:0007669"/>
    <property type="project" value="InterPro"/>
</dbReference>
<evidence type="ECO:0000256" key="3">
    <source>
        <dbReference type="ARBA" id="ARBA00023125"/>
    </source>
</evidence>
<dbReference type="InterPro" id="IPR009061">
    <property type="entry name" value="DNA-bd_dom_put_sf"/>
</dbReference>
<proteinExistence type="predicted"/>
<dbReference type="PANTHER" id="PTHR30204">
    <property type="entry name" value="REDOX-CYCLING DRUG-SENSING TRANSCRIPTIONAL ACTIVATOR SOXR"/>
    <property type="match status" value="1"/>
</dbReference>
<dbReference type="RefSeq" id="WP_054205050.1">
    <property type="nucleotide sequence ID" value="NZ_LHPH01000008.1"/>
</dbReference>
<keyword evidence="2" id="KW-0805">Transcription regulation</keyword>
<dbReference type="EMBL" id="LHPH01000008">
    <property type="protein sequence ID" value="KPH63403.1"/>
    <property type="molecule type" value="Genomic_DNA"/>
</dbReference>
<keyword evidence="3" id="KW-0238">DNA-binding</keyword>
<dbReference type="SMART" id="SM00422">
    <property type="entry name" value="HTH_MERR"/>
    <property type="match status" value="1"/>
</dbReference>
<dbReference type="InterPro" id="IPR047057">
    <property type="entry name" value="MerR_fam"/>
</dbReference>
<name>A0A0N1MVC7_9GAMM</name>
<dbReference type="PROSITE" id="PS50937">
    <property type="entry name" value="HTH_MERR_2"/>
    <property type="match status" value="1"/>
</dbReference>